<dbReference type="Proteomes" id="UP000053841">
    <property type="component" value="Unassembled WGS sequence"/>
</dbReference>
<sequence length="205" mass="22873">MNSDDSLRGQLRQLFGLPSKLEATKSAVLDAQQNHGERVGKWRCLCGHLNTILHLAGKNPHPLGLLQCRSCPLVWYPNSTPTFTSQSLNITWRTISSNASEDTRIVPRPRNPRSQHIYVCLGHGCGLSWRTDIKREWLSGNKRHILLLGGKRGKLHCDCGMKIFEPGAYEIFEIEKRFDDRLAASAALGVGGGEKRRDEGQSQCG</sequence>
<dbReference type="GeneID" id="19151409"/>
<evidence type="ECO:0000259" key="1">
    <source>
        <dbReference type="Pfam" id="PF26652"/>
    </source>
</evidence>
<dbReference type="InterPro" id="IPR058253">
    <property type="entry name" value="Zn_ribbon_double"/>
</dbReference>
<accession>W6YM40</accession>
<feature type="domain" description="Probable double zinc ribbon" evidence="1">
    <location>
        <begin position="40"/>
        <end position="163"/>
    </location>
</feature>
<evidence type="ECO:0000313" key="3">
    <source>
        <dbReference type="Proteomes" id="UP000053841"/>
    </source>
</evidence>
<keyword evidence="3" id="KW-1185">Reference proteome</keyword>
<reference evidence="2 3" key="1">
    <citation type="journal article" date="2013" name="PLoS Genet.">
        <title>Comparative genome structure, secondary metabolite, and effector coding capacity across Cochliobolus pathogens.</title>
        <authorList>
            <person name="Condon B.J."/>
            <person name="Leng Y."/>
            <person name="Wu D."/>
            <person name="Bushley K.E."/>
            <person name="Ohm R.A."/>
            <person name="Otillar R."/>
            <person name="Martin J."/>
            <person name="Schackwitz W."/>
            <person name="Grimwood J."/>
            <person name="MohdZainudin N."/>
            <person name="Xue C."/>
            <person name="Wang R."/>
            <person name="Manning V.A."/>
            <person name="Dhillon B."/>
            <person name="Tu Z.J."/>
            <person name="Steffenson B.J."/>
            <person name="Salamov A."/>
            <person name="Sun H."/>
            <person name="Lowry S."/>
            <person name="LaButti K."/>
            <person name="Han J."/>
            <person name="Copeland A."/>
            <person name="Lindquist E."/>
            <person name="Barry K."/>
            <person name="Schmutz J."/>
            <person name="Baker S.E."/>
            <person name="Ciuffetti L.M."/>
            <person name="Grigoriev I.V."/>
            <person name="Zhong S."/>
            <person name="Turgeon B.G."/>
        </authorList>
    </citation>
    <scope>NUCLEOTIDE SEQUENCE [LARGE SCALE GENOMIC DNA]</scope>
    <source>
        <strain evidence="2 3">26-R-13</strain>
    </source>
</reference>
<name>W6YM40_COCC2</name>
<dbReference type="KEGG" id="bze:COCCADRAFT_82637"/>
<proteinExistence type="predicted"/>
<protein>
    <recommendedName>
        <fullName evidence="1">Probable double zinc ribbon domain-containing protein</fullName>
    </recommendedName>
</protein>
<dbReference type="AlphaFoldDB" id="W6YM40"/>
<organism evidence="2 3">
    <name type="scientific">Cochliobolus carbonum (strain 26-R-13)</name>
    <name type="common">Maize leaf spot fungus</name>
    <name type="synonym">Bipolaris zeicola</name>
    <dbReference type="NCBI Taxonomy" id="930089"/>
    <lineage>
        <taxon>Eukaryota</taxon>
        <taxon>Fungi</taxon>
        <taxon>Dikarya</taxon>
        <taxon>Ascomycota</taxon>
        <taxon>Pezizomycotina</taxon>
        <taxon>Dothideomycetes</taxon>
        <taxon>Pleosporomycetidae</taxon>
        <taxon>Pleosporales</taxon>
        <taxon>Pleosporineae</taxon>
        <taxon>Pleosporaceae</taxon>
        <taxon>Bipolaris</taxon>
    </lineage>
</organism>
<dbReference type="RefSeq" id="XP_007707064.1">
    <property type="nucleotide sequence ID" value="XM_007708874.1"/>
</dbReference>
<dbReference type="OrthoDB" id="3765785at2759"/>
<dbReference type="EMBL" id="KI964541">
    <property type="protein sequence ID" value="EUC38578.1"/>
    <property type="molecule type" value="Genomic_DNA"/>
</dbReference>
<gene>
    <name evidence="2" type="ORF">COCCADRAFT_82637</name>
</gene>
<dbReference type="HOGENOM" id="CLU_1360288_0_0_1"/>
<evidence type="ECO:0000313" key="2">
    <source>
        <dbReference type="EMBL" id="EUC38578.1"/>
    </source>
</evidence>
<dbReference type="Pfam" id="PF26652">
    <property type="entry name" value="Zn_ribbon_double"/>
    <property type="match status" value="1"/>
</dbReference>